<evidence type="ECO:0000313" key="2">
    <source>
        <dbReference type="Proteomes" id="UP001218218"/>
    </source>
</evidence>
<dbReference type="PANTHER" id="PTHR31252:SF11">
    <property type="entry name" value="DUF4419 DOMAIN-CONTAINING PROTEIN"/>
    <property type="match status" value="1"/>
</dbReference>
<protein>
    <submittedName>
        <fullName evidence="1">Uncharacterized protein</fullName>
    </submittedName>
</protein>
<keyword evidence="2" id="KW-1185">Reference proteome</keyword>
<dbReference type="EMBL" id="JARIHO010000028">
    <property type="protein sequence ID" value="KAJ7339304.1"/>
    <property type="molecule type" value="Genomic_DNA"/>
</dbReference>
<dbReference type="Proteomes" id="UP001218218">
    <property type="component" value="Unassembled WGS sequence"/>
</dbReference>
<dbReference type="Pfam" id="PF14388">
    <property type="entry name" value="DUF4419"/>
    <property type="match status" value="1"/>
</dbReference>
<proteinExistence type="predicted"/>
<gene>
    <name evidence="1" type="ORF">DFH08DRAFT_251820</name>
</gene>
<dbReference type="InterPro" id="IPR025533">
    <property type="entry name" value="DUF4419"/>
</dbReference>
<accession>A0AAD6ZTW0</accession>
<reference evidence="1" key="1">
    <citation type="submission" date="2023-03" db="EMBL/GenBank/DDBJ databases">
        <title>Massive genome expansion in bonnet fungi (Mycena s.s.) driven by repeated elements and novel gene families across ecological guilds.</title>
        <authorList>
            <consortium name="Lawrence Berkeley National Laboratory"/>
            <person name="Harder C.B."/>
            <person name="Miyauchi S."/>
            <person name="Viragh M."/>
            <person name="Kuo A."/>
            <person name="Thoen E."/>
            <person name="Andreopoulos B."/>
            <person name="Lu D."/>
            <person name="Skrede I."/>
            <person name="Drula E."/>
            <person name="Henrissat B."/>
            <person name="Morin E."/>
            <person name="Kohler A."/>
            <person name="Barry K."/>
            <person name="LaButti K."/>
            <person name="Morin E."/>
            <person name="Salamov A."/>
            <person name="Lipzen A."/>
            <person name="Mereny Z."/>
            <person name="Hegedus B."/>
            <person name="Baldrian P."/>
            <person name="Stursova M."/>
            <person name="Weitz H."/>
            <person name="Taylor A."/>
            <person name="Grigoriev I.V."/>
            <person name="Nagy L.G."/>
            <person name="Martin F."/>
            <person name="Kauserud H."/>
        </authorList>
    </citation>
    <scope>NUCLEOTIDE SEQUENCE</scope>
    <source>
        <strain evidence="1">CBHHK002</strain>
    </source>
</reference>
<dbReference type="AlphaFoldDB" id="A0AAD6ZTW0"/>
<name>A0AAD6ZTW0_9AGAR</name>
<evidence type="ECO:0000313" key="1">
    <source>
        <dbReference type="EMBL" id="KAJ7339304.1"/>
    </source>
</evidence>
<comment type="caution">
    <text evidence="1">The sequence shown here is derived from an EMBL/GenBank/DDBJ whole genome shotgun (WGS) entry which is preliminary data.</text>
</comment>
<organism evidence="1 2">
    <name type="scientific">Mycena albidolilacea</name>
    <dbReference type="NCBI Taxonomy" id="1033008"/>
    <lineage>
        <taxon>Eukaryota</taxon>
        <taxon>Fungi</taxon>
        <taxon>Dikarya</taxon>
        <taxon>Basidiomycota</taxon>
        <taxon>Agaricomycotina</taxon>
        <taxon>Agaricomycetes</taxon>
        <taxon>Agaricomycetidae</taxon>
        <taxon>Agaricales</taxon>
        <taxon>Marasmiineae</taxon>
        <taxon>Mycenaceae</taxon>
        <taxon>Mycena</taxon>
    </lineage>
</organism>
<sequence length="511" mass="57911">MPVTFRVAKHLADSKDVAPVTAAQILEEACPNQFEQVDRIIQCSIGRGSDPAHTLFKVVPNTNGFVNTVMSACSQHHALIIRPDDVWLAIVSQFSFYINGNAELLRANFVAHEGKGELEISGDSLDFALVCRQMGELIHKNVVDPTLRDWILPNFSTTTTADTTIGSMLMMAAMKKYFDYRITISCGIPRVTLEGEQRDWEMLLHRLEKLKEYGLEAIAWYHLLYPVLSRFVKAFDAPESPENLDFWQKVARDESIVCGSREWSGWITAFCVFSAEGRWQGPRLDTSRAQSRAPESMSSRRFWSSYTRPLQETGPHLTLDRTEYLVIDHDNVPAGYAEVDVILDDNCTEYPCVIVAGIVGMGFSSSRDVSLSNTGKNDQVRPVLGWWMYSKLDEREKARREEAARYEAYTEPTIFMPPPATYVPSFLRKGRRQSTPVVPSIPVVVPQPTESTIRWVTAQSHETQWATDAPVPVSESHRRSEHIVRAEKASSPVEFSVRKRRTSVLQRLFKF</sequence>
<dbReference type="PANTHER" id="PTHR31252">
    <property type="entry name" value="DUF4419 DOMAIN-CONTAINING PROTEIN"/>
    <property type="match status" value="1"/>
</dbReference>